<organism evidence="3 4">
    <name type="scientific">Hanseniaspora opuntiae</name>
    <dbReference type="NCBI Taxonomy" id="211096"/>
    <lineage>
        <taxon>Eukaryota</taxon>
        <taxon>Fungi</taxon>
        <taxon>Dikarya</taxon>
        <taxon>Ascomycota</taxon>
        <taxon>Saccharomycotina</taxon>
        <taxon>Saccharomycetes</taxon>
        <taxon>Saccharomycodales</taxon>
        <taxon>Saccharomycodaceae</taxon>
        <taxon>Hanseniaspora</taxon>
    </lineage>
</organism>
<sequence length="158" mass="17617">MVVNQAKLAKLKQLSAKNKTTKVGGKRITKKSTQSAAQTTTDKIVDAMKSHNASLIPRIAEINFFCADGNIIHFQSTLIQKPTVIQSESYCITAISNAKYEYKTITDLVPGIIRQVGIQNTEYLEKATEYLQKKLRQVNLDIDNDKDGIPVIEEGKTF</sequence>
<protein>
    <submittedName>
        <fullName evidence="3">Nascent polypeptide-associated complex subunit beta-1</fullName>
    </submittedName>
</protein>
<evidence type="ECO:0000313" key="3">
    <source>
        <dbReference type="EMBL" id="OEJ81685.1"/>
    </source>
</evidence>
<dbReference type="Pfam" id="PF01849">
    <property type="entry name" value="NAC"/>
    <property type="match status" value="1"/>
</dbReference>
<dbReference type="EMBL" id="LPNL01000009">
    <property type="protein sequence ID" value="OEJ81685.1"/>
    <property type="molecule type" value="Genomic_DNA"/>
</dbReference>
<feature type="domain" description="NAC-A/B" evidence="2">
    <location>
        <begin position="43"/>
        <end position="93"/>
    </location>
</feature>
<evidence type="ECO:0000256" key="1">
    <source>
        <dbReference type="ARBA" id="ARBA00004496"/>
    </source>
</evidence>
<dbReference type="OrthoDB" id="8033832at2759"/>
<evidence type="ECO:0000259" key="2">
    <source>
        <dbReference type="Pfam" id="PF01849"/>
    </source>
</evidence>
<comment type="subcellular location">
    <subcellularLocation>
        <location evidence="1">Cytoplasm</location>
    </subcellularLocation>
</comment>
<dbReference type="InterPro" id="IPR038187">
    <property type="entry name" value="NAC_A/B_dom_sf"/>
</dbReference>
<dbReference type="Gene3D" id="2.20.70.30">
    <property type="entry name" value="Nascent polypeptide-associated complex domain"/>
    <property type="match status" value="1"/>
</dbReference>
<dbReference type="Proteomes" id="UP000095605">
    <property type="component" value="Unassembled WGS sequence"/>
</dbReference>
<dbReference type="InterPro" id="IPR002715">
    <property type="entry name" value="Nas_poly-pep-assoc_cplx_dom"/>
</dbReference>
<comment type="caution">
    <text evidence="3">The sequence shown here is derived from an EMBL/GenBank/DDBJ whole genome shotgun (WGS) entry which is preliminary data.</text>
</comment>
<dbReference type="GO" id="GO:0005737">
    <property type="term" value="C:cytoplasm"/>
    <property type="evidence" value="ECO:0007669"/>
    <property type="project" value="UniProtKB-SubCell"/>
</dbReference>
<proteinExistence type="predicted"/>
<name>A0A1E5R449_9ASCO</name>
<dbReference type="CDD" id="cd22055">
    <property type="entry name" value="NAC_BTF3"/>
    <property type="match status" value="1"/>
</dbReference>
<gene>
    <name evidence="3" type="ORF">AWRI3578_g3828</name>
</gene>
<accession>A0A1E5R449</accession>
<reference evidence="4" key="1">
    <citation type="journal article" date="2016" name="Genome Announc.">
        <title>Genome sequences of three species of Hanseniaspora isolated from spontaneous wine fermentations.</title>
        <authorList>
            <person name="Sternes P.R."/>
            <person name="Lee D."/>
            <person name="Kutyna D.R."/>
            <person name="Borneman A.R."/>
        </authorList>
    </citation>
    <scope>NUCLEOTIDE SEQUENCE [LARGE SCALE GENOMIC DNA]</scope>
    <source>
        <strain evidence="4">AWRI3578</strain>
    </source>
</reference>
<evidence type="ECO:0000313" key="4">
    <source>
        <dbReference type="Proteomes" id="UP000095605"/>
    </source>
</evidence>
<keyword evidence="4" id="KW-1185">Reference proteome</keyword>
<dbReference type="AlphaFoldDB" id="A0A1E5R449"/>